<feature type="compositionally biased region" description="Acidic residues" evidence="1">
    <location>
        <begin position="17"/>
        <end position="51"/>
    </location>
</feature>
<evidence type="ECO:0000256" key="1">
    <source>
        <dbReference type="SAM" id="MobiDB-lite"/>
    </source>
</evidence>
<proteinExistence type="predicted"/>
<accession>A0ABM3XXF4</accession>
<feature type="compositionally biased region" description="Low complexity" evidence="1">
    <location>
        <begin position="196"/>
        <end position="238"/>
    </location>
</feature>
<feature type="compositionally biased region" description="Basic and acidic residues" evidence="1">
    <location>
        <begin position="52"/>
        <end position="66"/>
    </location>
</feature>
<reference evidence="4" key="1">
    <citation type="submission" date="2025-08" db="UniProtKB">
        <authorList>
            <consortium name="RefSeq"/>
        </authorList>
    </citation>
    <scope>IDENTIFICATION</scope>
</reference>
<feature type="compositionally biased region" description="Polar residues" evidence="1">
    <location>
        <begin position="143"/>
        <end position="157"/>
    </location>
</feature>
<dbReference type="GeneID" id="103123305"/>
<evidence type="ECO:0000313" key="4">
    <source>
        <dbReference type="RefSeq" id="XP_060053506.1"/>
    </source>
</evidence>
<evidence type="ECO:0000259" key="2">
    <source>
        <dbReference type="Pfam" id="PF14977"/>
    </source>
</evidence>
<protein>
    <submittedName>
        <fullName evidence="4">Glutamate-rich protein 6 isoform X1</fullName>
    </submittedName>
</protein>
<sequence length="772" mass="88180">MENERGLPKEVVLKEEVTEEEEEITEEEEKEVEEEEKEVEEEEKEVEEEEEGQKVEKEEEPEKAKEEWDEEEVKQEAAAEFEKLDSLTLPEDFSKQEEYFWKMLDSNLYTDLESKEYPPRIASIASPSLSPTPLQTPNTSLTWSQKTSTSSFSNLSDMTGIPGKESFISLQRSSLTSMQRSSFISLQRSSHHSLQRDSLSSQQRGSLSSQQRGSLSPLQRGSLSPLQRSSLTSQQRSISSQKSFPKIFQRFKNDSEISLDSFQKLAVGIPTAIQTEESWLQELFKKHSKKKIPPKAKGYKSKGTVPKSREKWMIRPEESSLNVLCELEFKEDFISLFEPSLRTLPSIGPPSILAYKHESAKRVIKLKKEEEEELPLTCEFCGSNLRKFPSDVDIYSDNINEMELTACCSEYQHLIDFIREERQKSESSETELISISPHAAHGSEVERIKAKEKALQRKQERQMAKQYAFIRTEPTIFPEEDTRHSKITYQLSLDIPIIEEEEDRLTDFSLARRNISIVCCDSRIAGGKIMRNELLERYYKHGGKFLTSFPDGTTQIFYPSGNLAIIQVPNKVRGFTCIVQEDASMEPAILAVLSSSGRSSCYHPNGNVWVFINILGGQYSDETGNRIRAWNWSSSVAAVPFVSFKPVFLALNRYVGLRILEQDKISITFLAMGQQAKISVGTKVKLQKPQEIPLHRYLNGDDLLLLASLIKIRRLLHKLEGYMNFPSNQVWEKLKQPSYISSLSLRLMALCQNSGIKKDIIATVTAIINERI</sequence>
<dbReference type="PANTHER" id="PTHR23093:SF11">
    <property type="entry name" value="GLUTAMATE-RICH PROTEIN 6"/>
    <property type="match status" value="1"/>
</dbReference>
<organism evidence="3 4">
    <name type="scientific">Erinaceus europaeus</name>
    <name type="common">Western European hedgehog</name>
    <dbReference type="NCBI Taxonomy" id="9365"/>
    <lineage>
        <taxon>Eukaryota</taxon>
        <taxon>Metazoa</taxon>
        <taxon>Chordata</taxon>
        <taxon>Craniata</taxon>
        <taxon>Vertebrata</taxon>
        <taxon>Euteleostomi</taxon>
        <taxon>Mammalia</taxon>
        <taxon>Eutheria</taxon>
        <taxon>Laurasiatheria</taxon>
        <taxon>Eulipotyphla</taxon>
        <taxon>Erinaceidae</taxon>
        <taxon>Erinaceinae</taxon>
        <taxon>Erinaceus</taxon>
    </lineage>
</organism>
<dbReference type="Pfam" id="PF14977">
    <property type="entry name" value="FAM194"/>
    <property type="match status" value="1"/>
</dbReference>
<feature type="compositionally biased region" description="Low complexity" evidence="1">
    <location>
        <begin position="126"/>
        <end position="142"/>
    </location>
</feature>
<feature type="compositionally biased region" description="Basic and acidic residues" evidence="1">
    <location>
        <begin position="1"/>
        <end position="16"/>
    </location>
</feature>
<keyword evidence="3" id="KW-1185">Reference proteome</keyword>
<feature type="region of interest" description="Disordered" evidence="1">
    <location>
        <begin position="186"/>
        <end position="238"/>
    </location>
</feature>
<name>A0ABM3XXF4_ERIEU</name>
<evidence type="ECO:0000313" key="3">
    <source>
        <dbReference type="Proteomes" id="UP001652624"/>
    </source>
</evidence>
<dbReference type="Proteomes" id="UP001652624">
    <property type="component" value="Chromosome 9"/>
</dbReference>
<feature type="region of interest" description="Disordered" evidence="1">
    <location>
        <begin position="1"/>
        <end position="89"/>
    </location>
</feature>
<dbReference type="RefSeq" id="XP_060053506.1">
    <property type="nucleotide sequence ID" value="XM_060197523.1"/>
</dbReference>
<gene>
    <name evidence="4" type="primary">ERICH6</name>
</gene>
<feature type="region of interest" description="Disordered" evidence="1">
    <location>
        <begin position="122"/>
        <end position="157"/>
    </location>
</feature>
<dbReference type="PANTHER" id="PTHR23093">
    <property type="entry name" value="SIMILAR TO CHROMOSOME 3 OPEN READING FRAME 20"/>
    <property type="match status" value="1"/>
</dbReference>
<feature type="compositionally biased region" description="Basic and acidic residues" evidence="1">
    <location>
        <begin position="74"/>
        <end position="85"/>
    </location>
</feature>
<feature type="domain" description="FAM194 C-terminal" evidence="2">
    <location>
        <begin position="532"/>
        <end position="734"/>
    </location>
</feature>
<dbReference type="InterPro" id="IPR029281">
    <property type="entry name" value="FAM194_C"/>
</dbReference>